<comment type="caution">
    <text evidence="3">The sequence shown here is derived from an EMBL/GenBank/DDBJ whole genome shotgun (WGS) entry which is preliminary data.</text>
</comment>
<evidence type="ECO:0000313" key="4">
    <source>
        <dbReference type="Proteomes" id="UP001201980"/>
    </source>
</evidence>
<evidence type="ECO:0000259" key="2">
    <source>
        <dbReference type="Pfam" id="PF00266"/>
    </source>
</evidence>
<feature type="domain" description="Aminotransferase class V" evidence="2">
    <location>
        <begin position="43"/>
        <end position="485"/>
    </location>
</feature>
<evidence type="ECO:0000313" key="3">
    <source>
        <dbReference type="EMBL" id="KAJ2894072.1"/>
    </source>
</evidence>
<dbReference type="GO" id="GO:0043545">
    <property type="term" value="P:molybdopterin cofactor metabolic process"/>
    <property type="evidence" value="ECO:0007669"/>
    <property type="project" value="TreeGrafter"/>
</dbReference>
<dbReference type="PANTHER" id="PTHR14237">
    <property type="entry name" value="MOLYBDOPTERIN COFACTOR SULFURASE MOSC"/>
    <property type="match status" value="1"/>
</dbReference>
<dbReference type="EMBL" id="JAKWBI020000533">
    <property type="protein sequence ID" value="KAJ2894072.1"/>
    <property type="molecule type" value="Genomic_DNA"/>
</dbReference>
<dbReference type="Gene3D" id="3.90.1150.10">
    <property type="entry name" value="Aspartate Aminotransferase, domain 1"/>
    <property type="match status" value="1"/>
</dbReference>
<dbReference type="Pfam" id="PF00266">
    <property type="entry name" value="Aminotran_5"/>
    <property type="match status" value="1"/>
</dbReference>
<protein>
    <submittedName>
        <fullName evidence="3">Pyridoxal phosphate-dependent transferase</fullName>
    </submittedName>
</protein>
<evidence type="ECO:0000256" key="1">
    <source>
        <dbReference type="SAM" id="MobiDB-lite"/>
    </source>
</evidence>
<organism evidence="3 4">
    <name type="scientific">Zalerion maritima</name>
    <dbReference type="NCBI Taxonomy" id="339359"/>
    <lineage>
        <taxon>Eukaryota</taxon>
        <taxon>Fungi</taxon>
        <taxon>Dikarya</taxon>
        <taxon>Ascomycota</taxon>
        <taxon>Pezizomycotina</taxon>
        <taxon>Sordariomycetes</taxon>
        <taxon>Lulworthiomycetidae</taxon>
        <taxon>Lulworthiales</taxon>
        <taxon>Lulworthiaceae</taxon>
        <taxon>Zalerion</taxon>
    </lineage>
</organism>
<keyword evidence="3" id="KW-0808">Transferase</keyword>
<gene>
    <name evidence="3" type="ORF">MKZ38_007951</name>
</gene>
<proteinExistence type="predicted"/>
<dbReference type="SUPFAM" id="SSF53383">
    <property type="entry name" value="PLP-dependent transferases"/>
    <property type="match status" value="1"/>
</dbReference>
<dbReference type="AlphaFoldDB" id="A0AAD5RH63"/>
<reference evidence="3" key="1">
    <citation type="submission" date="2022-07" db="EMBL/GenBank/DDBJ databases">
        <title>Draft genome sequence of Zalerion maritima ATCC 34329, a (micro)plastics degrading marine fungus.</title>
        <authorList>
            <person name="Paco A."/>
            <person name="Goncalves M.F.M."/>
            <person name="Rocha-Santos T.A.P."/>
            <person name="Alves A."/>
        </authorList>
    </citation>
    <scope>NUCLEOTIDE SEQUENCE</scope>
    <source>
        <strain evidence="3">ATCC 34329</strain>
    </source>
</reference>
<sequence>MDGFTTQGSRGVWGDHEVFSEAYNKATESLRQQEYPHMSKGCYLDHGGATIYAKSTVEQFSHQMLNNLYGNPHSMNTPAEDSGHMVDRIREKTLRFLGADPEHYDLIFTANATAAIKLVADGFRDLSEKTNTKKFWYGYHKDCHTSLVGVREFTGGMHHCFENDESVEEWLAGHYYANRPDSSSMLGLFAYPGQSNMTGRRLPVSWVEGIRKAPRLQHNTYTLFDAAALAMTSDLSSVFADPSVAPDFTCMSFYKMFGFPDLGGLVVRRDSGHILTLRKYFGGGTVTMVSVIGGSWHHSKGIQQGTNDHFNLHDGLEDGTLPFHSILALGEAIDVQKRLYGSMKMVSRHTSHLVRRLRDGFGAIRHGNGRPVVEVYGNTPDAYGDARRQGGTIAFNLVKPDGTYIPYSRVEELANNEGFYIRSGGVCCPGGLFTALGYEPWELLRAMSAGHGCGYQSVDVIGPKPTGIVRASLGGMTTVREVDSFVHFIAESFVQTKPATLTIPRRPVDSRPSVAAGVPEVAPRNAPMYSPMAVPTAPPTPPTPPAPKLVAVERWSGNAVIPEPNQTFGSILTASQSTKNLTPTPSVSSQSYFDRSYDMGKTDLAPPPSIRERIDLPSPSGSESEGRKRNKMFKAFNFKKHQAGVAA</sequence>
<feature type="region of interest" description="Disordered" evidence="1">
    <location>
        <begin position="577"/>
        <end position="631"/>
    </location>
</feature>
<dbReference type="InterPro" id="IPR015421">
    <property type="entry name" value="PyrdxlP-dep_Trfase_major"/>
</dbReference>
<dbReference type="Proteomes" id="UP001201980">
    <property type="component" value="Unassembled WGS sequence"/>
</dbReference>
<dbReference type="InterPro" id="IPR015424">
    <property type="entry name" value="PyrdxlP-dep_Trfase"/>
</dbReference>
<keyword evidence="4" id="KW-1185">Reference proteome</keyword>
<dbReference type="PANTHER" id="PTHR14237:SF80">
    <property type="entry name" value="MOLYBDENUM COFACTOR SULFURASE"/>
    <property type="match status" value="1"/>
</dbReference>
<dbReference type="GO" id="GO:0008265">
    <property type="term" value="F:molybdenum cofactor sulfurtransferase activity"/>
    <property type="evidence" value="ECO:0007669"/>
    <property type="project" value="TreeGrafter"/>
</dbReference>
<accession>A0AAD5RH63</accession>
<feature type="compositionally biased region" description="Polar residues" evidence="1">
    <location>
        <begin position="577"/>
        <end position="593"/>
    </location>
</feature>
<dbReference type="InterPro" id="IPR000192">
    <property type="entry name" value="Aminotrans_V_dom"/>
</dbReference>
<dbReference type="InterPro" id="IPR015422">
    <property type="entry name" value="PyrdxlP-dep_Trfase_small"/>
</dbReference>
<dbReference type="Gene3D" id="3.40.640.10">
    <property type="entry name" value="Type I PLP-dependent aspartate aminotransferase-like (Major domain)"/>
    <property type="match status" value="1"/>
</dbReference>
<name>A0AAD5RH63_9PEZI</name>